<keyword evidence="2" id="KW-1133">Transmembrane helix</keyword>
<reference evidence="4" key="1">
    <citation type="submission" date="2016-11" db="UniProtKB">
        <authorList>
            <consortium name="WormBaseParasite"/>
        </authorList>
    </citation>
    <scope>IDENTIFICATION</scope>
</reference>
<organism evidence="3 4">
    <name type="scientific">Steinernema glaseri</name>
    <dbReference type="NCBI Taxonomy" id="37863"/>
    <lineage>
        <taxon>Eukaryota</taxon>
        <taxon>Metazoa</taxon>
        <taxon>Ecdysozoa</taxon>
        <taxon>Nematoda</taxon>
        <taxon>Chromadorea</taxon>
        <taxon>Rhabditida</taxon>
        <taxon>Tylenchina</taxon>
        <taxon>Panagrolaimomorpha</taxon>
        <taxon>Strongyloidoidea</taxon>
        <taxon>Steinernematidae</taxon>
        <taxon>Steinernema</taxon>
    </lineage>
</organism>
<evidence type="ECO:0000313" key="3">
    <source>
        <dbReference type="Proteomes" id="UP000095287"/>
    </source>
</evidence>
<keyword evidence="2" id="KW-0812">Transmembrane</keyword>
<name>A0A1I7Y6Z8_9BILA</name>
<dbReference type="Proteomes" id="UP000095287">
    <property type="component" value="Unplaced"/>
</dbReference>
<dbReference type="WBParaSite" id="L893_g13124.t1">
    <property type="protein sequence ID" value="L893_g13124.t1"/>
    <property type="gene ID" value="L893_g13124"/>
</dbReference>
<accession>A0A1I7Y6Z8</accession>
<sequence>MSCRSAYQFLSSKGWNCRQKHIELVLKPNLVNEPNHKLLELKALRQLKAFLVFFGGWDHHSFEILLVVNSNKIYRNPDQRSPVVFVNVLIALYTLSYLVTFFSTYAPLNKAFWKDFEWIRVHRRARITDSTTVQGNENHKATTEAYFAQFNAQIEASGPKQQRPPACEEQPPRREWNDGLVNSLE</sequence>
<evidence type="ECO:0000313" key="4">
    <source>
        <dbReference type="WBParaSite" id="L893_g13124.t1"/>
    </source>
</evidence>
<keyword evidence="2" id="KW-0472">Membrane</keyword>
<evidence type="ECO:0000256" key="1">
    <source>
        <dbReference type="SAM" id="MobiDB-lite"/>
    </source>
</evidence>
<feature type="region of interest" description="Disordered" evidence="1">
    <location>
        <begin position="157"/>
        <end position="185"/>
    </location>
</feature>
<keyword evidence="3" id="KW-1185">Reference proteome</keyword>
<dbReference type="AlphaFoldDB" id="A0A1I7Y6Z8"/>
<proteinExistence type="predicted"/>
<evidence type="ECO:0000256" key="2">
    <source>
        <dbReference type="SAM" id="Phobius"/>
    </source>
</evidence>
<protein>
    <submittedName>
        <fullName evidence="4">Ion_trans domain-containing protein</fullName>
    </submittedName>
</protein>
<feature type="transmembrane region" description="Helical" evidence="2">
    <location>
        <begin position="84"/>
        <end position="106"/>
    </location>
</feature>